<dbReference type="Proteomes" id="UP000239590">
    <property type="component" value="Unassembled WGS sequence"/>
</dbReference>
<dbReference type="SMART" id="SM00450">
    <property type="entry name" value="RHOD"/>
    <property type="match status" value="1"/>
</dbReference>
<organism evidence="2 3">
    <name type="scientific">Siphonobacter curvatus</name>
    <dbReference type="NCBI Taxonomy" id="2094562"/>
    <lineage>
        <taxon>Bacteria</taxon>
        <taxon>Pseudomonadati</taxon>
        <taxon>Bacteroidota</taxon>
        <taxon>Cytophagia</taxon>
        <taxon>Cytophagales</taxon>
        <taxon>Cytophagaceae</taxon>
        <taxon>Siphonobacter</taxon>
    </lineage>
</organism>
<dbReference type="Gene3D" id="3.40.250.10">
    <property type="entry name" value="Rhodanese-like domain"/>
    <property type="match status" value="1"/>
</dbReference>
<dbReference type="SUPFAM" id="SSF52821">
    <property type="entry name" value="Rhodanese/Cell cycle control phosphatase"/>
    <property type="match status" value="1"/>
</dbReference>
<proteinExistence type="predicted"/>
<protein>
    <recommendedName>
        <fullName evidence="1">Rhodanese domain-containing protein</fullName>
    </recommendedName>
</protein>
<dbReference type="PROSITE" id="PS50206">
    <property type="entry name" value="RHODANESE_3"/>
    <property type="match status" value="1"/>
</dbReference>
<name>A0A2S7IS87_9BACT</name>
<dbReference type="PANTHER" id="PTHR43031">
    <property type="entry name" value="FAD-DEPENDENT OXIDOREDUCTASE"/>
    <property type="match status" value="1"/>
</dbReference>
<dbReference type="RefSeq" id="WP_104712760.1">
    <property type="nucleotide sequence ID" value="NZ_PTRA01000001.1"/>
</dbReference>
<gene>
    <name evidence="2" type="ORF">C5O19_12775</name>
</gene>
<dbReference type="PANTHER" id="PTHR43031:SF1">
    <property type="entry name" value="PYRIDINE NUCLEOTIDE-DISULPHIDE OXIDOREDUCTASE"/>
    <property type="match status" value="1"/>
</dbReference>
<evidence type="ECO:0000259" key="1">
    <source>
        <dbReference type="PROSITE" id="PS50206"/>
    </source>
</evidence>
<keyword evidence="3" id="KW-1185">Reference proteome</keyword>
<comment type="caution">
    <text evidence="2">The sequence shown here is derived from an EMBL/GenBank/DDBJ whole genome shotgun (WGS) entry which is preliminary data.</text>
</comment>
<dbReference type="OrthoDB" id="9808735at2"/>
<feature type="domain" description="Rhodanese" evidence="1">
    <location>
        <begin position="15"/>
        <end position="98"/>
    </location>
</feature>
<reference evidence="3" key="1">
    <citation type="submission" date="2018-02" db="EMBL/GenBank/DDBJ databases">
        <title>Genome sequencing of Solimonas sp. HR-BB.</title>
        <authorList>
            <person name="Lee Y."/>
            <person name="Jeon C.O."/>
        </authorList>
    </citation>
    <scope>NUCLEOTIDE SEQUENCE [LARGE SCALE GENOMIC DNA]</scope>
    <source>
        <strain evidence="3">HR-U</strain>
    </source>
</reference>
<dbReference type="InterPro" id="IPR001763">
    <property type="entry name" value="Rhodanese-like_dom"/>
</dbReference>
<dbReference type="CDD" id="cd00158">
    <property type="entry name" value="RHOD"/>
    <property type="match status" value="1"/>
</dbReference>
<dbReference type="EMBL" id="PTRA01000001">
    <property type="protein sequence ID" value="PQA60450.1"/>
    <property type="molecule type" value="Genomic_DNA"/>
</dbReference>
<evidence type="ECO:0000313" key="3">
    <source>
        <dbReference type="Proteomes" id="UP000239590"/>
    </source>
</evidence>
<accession>A0A2S7IS87</accession>
<dbReference type="InterPro" id="IPR036873">
    <property type="entry name" value="Rhodanese-like_dom_sf"/>
</dbReference>
<dbReference type="AlphaFoldDB" id="A0A2S7IS87"/>
<dbReference type="InterPro" id="IPR050229">
    <property type="entry name" value="GlpE_sulfurtransferase"/>
</dbReference>
<dbReference type="Pfam" id="PF00581">
    <property type="entry name" value="Rhodanese"/>
    <property type="match status" value="1"/>
</dbReference>
<sequence>MEAISAFELKRRLDAGEDLRILDIRTPYEWESFSIGGLHIPLDELLLRVHDIPDSWKNEEIVVICGSGMQSAVATRVLAKQGFNRIHNLEGGLQAYLSL</sequence>
<evidence type="ECO:0000313" key="2">
    <source>
        <dbReference type="EMBL" id="PQA60450.1"/>
    </source>
</evidence>